<protein>
    <submittedName>
        <fullName evidence="2">Uncharacterized protein</fullName>
    </submittedName>
</protein>
<sequence length="184" mass="20747">MVIPHPSGVLISLFSYSFASDFVLTVSNLLLDLRSESLRFILSFVLMVILSFCSTFAPQDVQTVNISPSSCLPCSAMEEFHLLCNHLFRSQISLLRSILVWLLLSFYARSSRNRSIRDCTEALSSSPLSTTLGYHPLLMTSVEAPESNLLWWLQVGDEEEVLIKLWVFWAALAFLFSAVFILVC</sequence>
<feature type="transmembrane region" description="Helical" evidence="1">
    <location>
        <begin position="87"/>
        <end position="108"/>
    </location>
</feature>
<gene>
    <name evidence="2" type="ORF">RchiOBHm_Chr7g0195961</name>
</gene>
<feature type="transmembrane region" description="Helical" evidence="1">
    <location>
        <begin position="38"/>
        <end position="57"/>
    </location>
</feature>
<feature type="transmembrane region" description="Helical" evidence="1">
    <location>
        <begin position="161"/>
        <end position="183"/>
    </location>
</feature>
<organism evidence="2 3">
    <name type="scientific">Rosa chinensis</name>
    <name type="common">China rose</name>
    <dbReference type="NCBI Taxonomy" id="74649"/>
    <lineage>
        <taxon>Eukaryota</taxon>
        <taxon>Viridiplantae</taxon>
        <taxon>Streptophyta</taxon>
        <taxon>Embryophyta</taxon>
        <taxon>Tracheophyta</taxon>
        <taxon>Spermatophyta</taxon>
        <taxon>Magnoliopsida</taxon>
        <taxon>eudicotyledons</taxon>
        <taxon>Gunneridae</taxon>
        <taxon>Pentapetalae</taxon>
        <taxon>rosids</taxon>
        <taxon>fabids</taxon>
        <taxon>Rosales</taxon>
        <taxon>Rosaceae</taxon>
        <taxon>Rosoideae</taxon>
        <taxon>Rosoideae incertae sedis</taxon>
        <taxon>Rosa</taxon>
    </lineage>
</organism>
<dbReference type="EMBL" id="PDCK01000045">
    <property type="protein sequence ID" value="PRQ17525.1"/>
    <property type="molecule type" value="Genomic_DNA"/>
</dbReference>
<dbReference type="Proteomes" id="UP000238479">
    <property type="component" value="Chromosome 7"/>
</dbReference>
<keyword evidence="1" id="KW-0472">Membrane</keyword>
<feature type="transmembrane region" description="Helical" evidence="1">
    <location>
        <begin position="6"/>
        <end position="31"/>
    </location>
</feature>
<proteinExistence type="predicted"/>
<comment type="caution">
    <text evidence="2">The sequence shown here is derived from an EMBL/GenBank/DDBJ whole genome shotgun (WGS) entry which is preliminary data.</text>
</comment>
<reference evidence="2 3" key="1">
    <citation type="journal article" date="2018" name="Nat. Genet.">
        <title>The Rosa genome provides new insights in the design of modern roses.</title>
        <authorList>
            <person name="Bendahmane M."/>
        </authorList>
    </citation>
    <scope>NUCLEOTIDE SEQUENCE [LARGE SCALE GENOMIC DNA]</scope>
    <source>
        <strain evidence="3">cv. Old Blush</strain>
    </source>
</reference>
<evidence type="ECO:0000256" key="1">
    <source>
        <dbReference type="SAM" id="Phobius"/>
    </source>
</evidence>
<evidence type="ECO:0000313" key="2">
    <source>
        <dbReference type="EMBL" id="PRQ17525.1"/>
    </source>
</evidence>
<keyword evidence="1" id="KW-0812">Transmembrane</keyword>
<name>A0A2P6P6G5_ROSCH</name>
<accession>A0A2P6P6G5</accession>
<dbReference type="Gramene" id="PRQ17525">
    <property type="protein sequence ID" value="PRQ17525"/>
    <property type="gene ID" value="RchiOBHm_Chr7g0195961"/>
</dbReference>
<evidence type="ECO:0000313" key="3">
    <source>
        <dbReference type="Proteomes" id="UP000238479"/>
    </source>
</evidence>
<keyword evidence="1" id="KW-1133">Transmembrane helix</keyword>
<keyword evidence="3" id="KW-1185">Reference proteome</keyword>
<dbReference type="AlphaFoldDB" id="A0A2P6P6G5"/>